<accession>A0ABT2LS94</accession>
<reference evidence="4 5" key="1">
    <citation type="submission" date="2022-09" db="EMBL/GenBank/DDBJ databases">
        <title>Chelativorans salina sp. nov., a novel slightly halophilic bacterium isolated from a saline lake sediment enrichment.</title>
        <authorList>
            <person name="Gao L."/>
            <person name="Fang B.-Z."/>
            <person name="Li W.-J."/>
        </authorList>
    </citation>
    <scope>NUCLEOTIDE SEQUENCE [LARGE SCALE GENOMIC DNA]</scope>
    <source>
        <strain evidence="4 5">EGI FJ00035</strain>
    </source>
</reference>
<gene>
    <name evidence="4" type="ORF">N5A92_20530</name>
</gene>
<keyword evidence="2" id="KW-0732">Signal</keyword>
<sequence length="176" mass="18145">MTHASKAVQCTVLSAAVFCAGIGAAHAETAHASLQGNDISGIVTFTETPSGIIRVLVEADNVPPRGHGLHIHEIGECDAGTDFESAGGHIAKGLTHGTESARAPHPGDLPNVYAQDDGIVRAEFFLRGLTLQEGVERLLDDDGSAVVLHAAPDDYSTDSEGGSGARIACGVLELVR</sequence>
<dbReference type="InterPro" id="IPR036423">
    <property type="entry name" value="SOD-like_Cu/Zn_dom_sf"/>
</dbReference>
<evidence type="ECO:0000256" key="1">
    <source>
        <dbReference type="ARBA" id="ARBA00010457"/>
    </source>
</evidence>
<feature type="chain" id="PRO_5045956814" evidence="2">
    <location>
        <begin position="28"/>
        <end position="176"/>
    </location>
</feature>
<dbReference type="Pfam" id="PF00080">
    <property type="entry name" value="Sod_Cu"/>
    <property type="match status" value="1"/>
</dbReference>
<evidence type="ECO:0000256" key="2">
    <source>
        <dbReference type="SAM" id="SignalP"/>
    </source>
</evidence>
<dbReference type="InterPro" id="IPR001424">
    <property type="entry name" value="SOD_Cu_Zn_dom"/>
</dbReference>
<comment type="similarity">
    <text evidence="1">Belongs to the Cu-Zn superoxide dismutase family.</text>
</comment>
<dbReference type="Proteomes" id="UP001320831">
    <property type="component" value="Unassembled WGS sequence"/>
</dbReference>
<dbReference type="Gene3D" id="2.60.40.200">
    <property type="entry name" value="Superoxide dismutase, copper/zinc binding domain"/>
    <property type="match status" value="1"/>
</dbReference>
<comment type="caution">
    <text evidence="4">The sequence shown here is derived from an EMBL/GenBank/DDBJ whole genome shotgun (WGS) entry which is preliminary data.</text>
</comment>
<dbReference type="PANTHER" id="PTHR10003">
    <property type="entry name" value="SUPEROXIDE DISMUTASE CU-ZN -RELATED"/>
    <property type="match status" value="1"/>
</dbReference>
<evidence type="ECO:0000259" key="3">
    <source>
        <dbReference type="Pfam" id="PF00080"/>
    </source>
</evidence>
<evidence type="ECO:0000313" key="4">
    <source>
        <dbReference type="EMBL" id="MCT7377407.1"/>
    </source>
</evidence>
<feature type="domain" description="Superoxide dismutase copper/zinc binding" evidence="3">
    <location>
        <begin position="40"/>
        <end position="171"/>
    </location>
</feature>
<dbReference type="RefSeq" id="WP_260905894.1">
    <property type="nucleotide sequence ID" value="NZ_JAOCZP010000007.1"/>
</dbReference>
<dbReference type="SUPFAM" id="SSF49329">
    <property type="entry name" value="Cu,Zn superoxide dismutase-like"/>
    <property type="match status" value="1"/>
</dbReference>
<evidence type="ECO:0000313" key="5">
    <source>
        <dbReference type="Proteomes" id="UP001320831"/>
    </source>
</evidence>
<feature type="signal peptide" evidence="2">
    <location>
        <begin position="1"/>
        <end position="27"/>
    </location>
</feature>
<name>A0ABT2LS94_9HYPH</name>
<organism evidence="4 5">
    <name type="scientific">Chelativorans salis</name>
    <dbReference type="NCBI Taxonomy" id="2978478"/>
    <lineage>
        <taxon>Bacteria</taxon>
        <taxon>Pseudomonadati</taxon>
        <taxon>Pseudomonadota</taxon>
        <taxon>Alphaproteobacteria</taxon>
        <taxon>Hyphomicrobiales</taxon>
        <taxon>Phyllobacteriaceae</taxon>
        <taxon>Chelativorans</taxon>
    </lineage>
</organism>
<dbReference type="InterPro" id="IPR024134">
    <property type="entry name" value="SOD_Cu/Zn_/chaperone"/>
</dbReference>
<keyword evidence="5" id="KW-1185">Reference proteome</keyword>
<protein>
    <submittedName>
        <fullName evidence="4">Superoxide dismutase family protein</fullName>
    </submittedName>
</protein>
<dbReference type="EMBL" id="JAOCZP010000007">
    <property type="protein sequence ID" value="MCT7377407.1"/>
    <property type="molecule type" value="Genomic_DNA"/>
</dbReference>
<proteinExistence type="inferred from homology"/>